<dbReference type="Proteomes" id="UP000552097">
    <property type="component" value="Unassembled WGS sequence"/>
</dbReference>
<reference evidence="1 2" key="1">
    <citation type="submission" date="2020-08" db="EMBL/GenBank/DDBJ databases">
        <title>Sequencing the genomes of 1000 actinobacteria strains.</title>
        <authorList>
            <person name="Klenk H.-P."/>
        </authorList>
    </citation>
    <scope>NUCLEOTIDE SEQUENCE [LARGE SCALE GENOMIC DNA]</scope>
    <source>
        <strain evidence="1 2">DSM 45486</strain>
    </source>
</reference>
<organism evidence="1 2">
    <name type="scientific">Saccharothrix ecbatanensis</name>
    <dbReference type="NCBI Taxonomy" id="1105145"/>
    <lineage>
        <taxon>Bacteria</taxon>
        <taxon>Bacillati</taxon>
        <taxon>Actinomycetota</taxon>
        <taxon>Actinomycetes</taxon>
        <taxon>Pseudonocardiales</taxon>
        <taxon>Pseudonocardiaceae</taxon>
        <taxon>Saccharothrix</taxon>
    </lineage>
</organism>
<proteinExistence type="predicted"/>
<dbReference type="RefSeq" id="WP_184926531.1">
    <property type="nucleotide sequence ID" value="NZ_JACHMO010000001.1"/>
</dbReference>
<protein>
    <recommendedName>
        <fullName evidence="3">HEAT repeat domain-containing protein</fullName>
    </recommendedName>
</protein>
<comment type="caution">
    <text evidence="1">The sequence shown here is derived from an EMBL/GenBank/DDBJ whole genome shotgun (WGS) entry which is preliminary data.</text>
</comment>
<name>A0A7W9HQT4_9PSEU</name>
<gene>
    <name evidence="1" type="ORF">F4560_006502</name>
</gene>
<evidence type="ECO:0000313" key="2">
    <source>
        <dbReference type="Proteomes" id="UP000552097"/>
    </source>
</evidence>
<dbReference type="EMBL" id="JACHMO010000001">
    <property type="protein sequence ID" value="MBB5806734.1"/>
    <property type="molecule type" value="Genomic_DNA"/>
</dbReference>
<evidence type="ECO:0000313" key="1">
    <source>
        <dbReference type="EMBL" id="MBB5806734.1"/>
    </source>
</evidence>
<keyword evidence="2" id="KW-1185">Reference proteome</keyword>
<accession>A0A7W9HQT4</accession>
<dbReference type="PROSITE" id="PS51257">
    <property type="entry name" value="PROKAR_LIPOPROTEIN"/>
    <property type="match status" value="1"/>
</dbReference>
<sequence>MSNEARNAAVAALTGLAGCADYHDRADAGRCLARFAEMPTAHGPLLDLVLDAGDTFVTRATTEALLRRGDTVGLAVVASALAVADPNHADWVGTAVFDVFMVSSDERDAAVRECEALTRSPDERRRLGAGRLMALLTEIDKSALRE</sequence>
<dbReference type="AlphaFoldDB" id="A0A7W9HQT4"/>
<evidence type="ECO:0008006" key="3">
    <source>
        <dbReference type="Google" id="ProtNLM"/>
    </source>
</evidence>